<dbReference type="InterPro" id="IPR025110">
    <property type="entry name" value="AMP-bd_C"/>
</dbReference>
<feature type="domain" description="AMP-binding enzyme C-terminal" evidence="2">
    <location>
        <begin position="417"/>
        <end position="492"/>
    </location>
</feature>
<accession>A0AAD0K7E6</accession>
<keyword evidence="3" id="KW-0436">Ligase</keyword>
<dbReference type="RefSeq" id="WP_004023256.1">
    <property type="nucleotide sequence ID" value="NZ_CP016594.1"/>
</dbReference>
<name>A0AAD0K7E6_9ACTN</name>
<dbReference type="InterPro" id="IPR000873">
    <property type="entry name" value="AMP-dep_synth/lig_dom"/>
</dbReference>
<dbReference type="Pfam" id="PF00501">
    <property type="entry name" value="AMP-binding"/>
    <property type="match status" value="1"/>
</dbReference>
<reference evidence="3 4" key="1">
    <citation type="submission" date="2018-05" db="EMBL/GenBank/DDBJ databases">
        <title>Complete genome sequence of Gordonia terrae NRRL B-16283.</title>
        <authorList>
            <person name="Garlena R.A."/>
            <person name="Russell D.A."/>
            <person name="Hatfull G.F."/>
        </authorList>
    </citation>
    <scope>NUCLEOTIDE SEQUENCE [LARGE SCALE GENOMIC DNA]</scope>
    <source>
        <strain evidence="3 4">NRRL B-16283</strain>
    </source>
</reference>
<sequence>MNGPGDILPRAAAMFGRKAALVTSTRTLSYVDLDVLSDRVAGGLIEHGVSEGDPVTVYSQNRWEWIVSYHGILKAGAVVNPVNAMLTLDELSYVMRDCEAKAIVTGDEQAGDVVAVCRELPAPVLVVSFGAAPGAVDFETLIGNDINPPASPVRGSDACTIGYTSGTTGRQKGAVQSHEAVLLNCAHTAAMHGRTSSDVVVTGLPAPHVYGNVAVNSTFLAGGTVVLMDRFDPANALELIERHHATLFEGVPTMYTLMLQHPTVGEVDLSSLRACTVGGQTIAPSTIARWEDLSGAPLIELWGMTELSGLGATHCLHAPKVAGSVGVSLPGVDLRVVDLDEPSREVERGEPGELMVRGPVTMLGYHNDAEATAEAFTSDGWLHTGDVAVMEPSGHVVIVDRRKDVIITAGYNVYPAELERVLSAHPGVAMVAVGPVPDPVKGELACAYVVRREGELVSEQELIAFTEDQLAAYKRPRIVRFVDSLPTTSTGKLVRRNLGAPVRRSP</sequence>
<dbReference type="Gene3D" id="3.40.50.12780">
    <property type="entry name" value="N-terminal domain of ligase-like"/>
    <property type="match status" value="1"/>
</dbReference>
<evidence type="ECO:0000259" key="2">
    <source>
        <dbReference type="Pfam" id="PF13193"/>
    </source>
</evidence>
<dbReference type="Pfam" id="PF13193">
    <property type="entry name" value="AMP-binding_C"/>
    <property type="match status" value="1"/>
</dbReference>
<proteinExistence type="predicted"/>
<evidence type="ECO:0000313" key="3">
    <source>
        <dbReference type="EMBL" id="AWO82920.1"/>
    </source>
</evidence>
<dbReference type="GeneID" id="32687018"/>
<feature type="domain" description="AMP-dependent synthetase/ligase" evidence="1">
    <location>
        <begin position="10"/>
        <end position="366"/>
    </location>
</feature>
<dbReference type="EMBL" id="CP029604">
    <property type="protein sequence ID" value="AWO82920.1"/>
    <property type="molecule type" value="Genomic_DNA"/>
</dbReference>
<dbReference type="InterPro" id="IPR050237">
    <property type="entry name" value="ATP-dep_AMP-bd_enzyme"/>
</dbReference>
<dbReference type="KEGG" id="gta:BCM27_04570"/>
<dbReference type="PANTHER" id="PTHR43767">
    <property type="entry name" value="LONG-CHAIN-FATTY-ACID--COA LIGASE"/>
    <property type="match status" value="1"/>
</dbReference>
<dbReference type="Gene3D" id="3.30.300.30">
    <property type="match status" value="1"/>
</dbReference>
<dbReference type="Proteomes" id="UP000247118">
    <property type="component" value="Chromosome"/>
</dbReference>
<gene>
    <name evidence="3" type="ORF">DLJ61_04610</name>
</gene>
<evidence type="ECO:0000313" key="4">
    <source>
        <dbReference type="Proteomes" id="UP000247118"/>
    </source>
</evidence>
<dbReference type="SUPFAM" id="SSF56801">
    <property type="entry name" value="Acetyl-CoA synthetase-like"/>
    <property type="match status" value="1"/>
</dbReference>
<dbReference type="InterPro" id="IPR042099">
    <property type="entry name" value="ANL_N_sf"/>
</dbReference>
<dbReference type="AlphaFoldDB" id="A0AAD0K7E6"/>
<dbReference type="GO" id="GO:0016877">
    <property type="term" value="F:ligase activity, forming carbon-sulfur bonds"/>
    <property type="evidence" value="ECO:0007669"/>
    <property type="project" value="UniProtKB-ARBA"/>
</dbReference>
<dbReference type="InterPro" id="IPR045851">
    <property type="entry name" value="AMP-bd_C_sf"/>
</dbReference>
<organism evidence="3 4">
    <name type="scientific">Gordonia terrae</name>
    <dbReference type="NCBI Taxonomy" id="2055"/>
    <lineage>
        <taxon>Bacteria</taxon>
        <taxon>Bacillati</taxon>
        <taxon>Actinomycetota</taxon>
        <taxon>Actinomycetes</taxon>
        <taxon>Mycobacteriales</taxon>
        <taxon>Gordoniaceae</taxon>
        <taxon>Gordonia</taxon>
    </lineage>
</organism>
<protein>
    <submittedName>
        <fullName evidence="3">Fatty-acid--CoA ligase</fullName>
    </submittedName>
</protein>
<dbReference type="PANTHER" id="PTHR43767:SF12">
    <property type="entry name" value="AMP-DEPENDENT SYNTHETASE AND LIGASE"/>
    <property type="match status" value="1"/>
</dbReference>
<evidence type="ECO:0000259" key="1">
    <source>
        <dbReference type="Pfam" id="PF00501"/>
    </source>
</evidence>